<accession>A0ABV1WGK6</accession>
<dbReference type="EMBL" id="JBEPCU010001333">
    <property type="protein sequence ID" value="MER6983330.1"/>
    <property type="molecule type" value="Genomic_DNA"/>
</dbReference>
<keyword evidence="3" id="KW-1185">Reference proteome</keyword>
<dbReference type="RefSeq" id="WP_086726545.1">
    <property type="nucleotide sequence ID" value="NZ_MUBM01000148.1"/>
</dbReference>
<reference evidence="2 3" key="1">
    <citation type="submission" date="2024-06" db="EMBL/GenBank/DDBJ databases">
        <title>The Natural Products Discovery Center: Release of the First 8490 Sequenced Strains for Exploring Actinobacteria Biosynthetic Diversity.</title>
        <authorList>
            <person name="Kalkreuter E."/>
            <person name="Kautsar S.A."/>
            <person name="Yang D."/>
            <person name="Bader C.D."/>
            <person name="Teijaro C.N."/>
            <person name="Fluegel L."/>
            <person name="Davis C.M."/>
            <person name="Simpson J.R."/>
            <person name="Lauterbach L."/>
            <person name="Steele A.D."/>
            <person name="Gui C."/>
            <person name="Meng S."/>
            <person name="Li G."/>
            <person name="Viehrig K."/>
            <person name="Ye F."/>
            <person name="Su P."/>
            <person name="Kiefer A.F."/>
            <person name="Nichols A."/>
            <person name="Cepeda A.J."/>
            <person name="Yan W."/>
            <person name="Fan B."/>
            <person name="Jiang Y."/>
            <person name="Adhikari A."/>
            <person name="Zheng C.-J."/>
            <person name="Schuster L."/>
            <person name="Cowan T.M."/>
            <person name="Smanski M.J."/>
            <person name="Chevrette M.G."/>
            <person name="De Carvalho L.P.S."/>
            <person name="Shen B."/>
        </authorList>
    </citation>
    <scope>NUCLEOTIDE SEQUENCE [LARGE SCALE GENOMIC DNA]</scope>
    <source>
        <strain evidence="2 3">NPDC000634</strain>
    </source>
</reference>
<dbReference type="InterPro" id="IPR011009">
    <property type="entry name" value="Kinase-like_dom_sf"/>
</dbReference>
<evidence type="ECO:0000259" key="1">
    <source>
        <dbReference type="Pfam" id="PF00069"/>
    </source>
</evidence>
<organism evidence="2 3">
    <name type="scientific">Streptomyces carpinensis</name>
    <dbReference type="NCBI Taxonomy" id="66369"/>
    <lineage>
        <taxon>Bacteria</taxon>
        <taxon>Bacillati</taxon>
        <taxon>Actinomycetota</taxon>
        <taxon>Actinomycetes</taxon>
        <taxon>Kitasatosporales</taxon>
        <taxon>Streptomycetaceae</taxon>
        <taxon>Streptomyces</taxon>
    </lineage>
</organism>
<comment type="caution">
    <text evidence="2">The sequence shown here is derived from an EMBL/GenBank/DDBJ whole genome shotgun (WGS) entry which is preliminary data.</text>
</comment>
<dbReference type="SUPFAM" id="SSF56112">
    <property type="entry name" value="Protein kinase-like (PK-like)"/>
    <property type="match status" value="2"/>
</dbReference>
<dbReference type="Gene3D" id="1.10.510.10">
    <property type="entry name" value="Transferase(Phosphotransferase) domain 1"/>
    <property type="match status" value="1"/>
</dbReference>
<proteinExistence type="predicted"/>
<evidence type="ECO:0000313" key="3">
    <source>
        <dbReference type="Proteomes" id="UP001458415"/>
    </source>
</evidence>
<dbReference type="GO" id="GO:0016301">
    <property type="term" value="F:kinase activity"/>
    <property type="evidence" value="ECO:0007669"/>
    <property type="project" value="UniProtKB-KW"/>
</dbReference>
<dbReference type="InterPro" id="IPR000719">
    <property type="entry name" value="Prot_kinase_dom"/>
</dbReference>
<dbReference type="Proteomes" id="UP001458415">
    <property type="component" value="Unassembled WGS sequence"/>
</dbReference>
<protein>
    <submittedName>
        <fullName evidence="2">Protein kinase family protein</fullName>
    </submittedName>
</protein>
<keyword evidence="2" id="KW-0808">Transferase</keyword>
<dbReference type="Pfam" id="PF00069">
    <property type="entry name" value="Pkinase"/>
    <property type="match status" value="1"/>
</dbReference>
<keyword evidence="2" id="KW-0418">Kinase</keyword>
<name>A0ABV1WGK6_9ACTN</name>
<feature type="domain" description="Protein kinase" evidence="1">
    <location>
        <begin position="171"/>
        <end position="244"/>
    </location>
</feature>
<sequence>MALAERIAAHTGIAAALATLDDRDLADLLASARPAGTGIGGRSLLLEADGGRVFVKRVPLTDLERLPRHVRSTADVFALPPHLHYGVGALGSPGFGAWRELAVHTMTTDWVLAGRFPGFPLLHHWRVLPSSPQPLPDELADVDRAVDYWKGDGDGARVRARIEGLRTATACLTLFLEYVPHTLHDWLGRRLRTDRADAACRLVARQLGAATRFLHEHGLLHCDAHFGNILTDGRRLYLTDFGLSLASGFRLAPDECDFLDRHRGYDGAYAATYLVNWLVTAIGGHDLRERRALVRALAEGARPDGAVPPAAAAILTRHAPLAARMNDFHDRLRRDSRLTPYPHDELRRAYSSATLSA</sequence>
<gene>
    <name evidence="2" type="ORF">ABT317_41850</name>
</gene>
<evidence type="ECO:0000313" key="2">
    <source>
        <dbReference type="EMBL" id="MER6983330.1"/>
    </source>
</evidence>